<dbReference type="EMBL" id="CZAP01000017">
    <property type="protein sequence ID" value="CUP94792.1"/>
    <property type="molecule type" value="Genomic_DNA"/>
</dbReference>
<dbReference type="AlphaFoldDB" id="A0A174SAQ6"/>
<proteinExistence type="predicted"/>
<sequence length="126" mass="14928">MAKVGKFCLAKRVKVEWLFQTACPIGNYRFHYFINNVSSLTFQITMRSKPCFEKLKLYCIDSLFTDAEIISYIGNCRFNFSFIQSFNYILETIRERIQTLSSRSNIHQNLFAKFSQVIWQGFDFSQ</sequence>
<gene>
    <name evidence="1" type="ORF">ERS852511_03756</name>
</gene>
<name>A0A174SAQ6_BACT4</name>
<accession>A0A174SAQ6</accession>
<organism evidence="1 2">
    <name type="scientific">Bacteroides thetaiotaomicron</name>
    <dbReference type="NCBI Taxonomy" id="818"/>
    <lineage>
        <taxon>Bacteria</taxon>
        <taxon>Pseudomonadati</taxon>
        <taxon>Bacteroidota</taxon>
        <taxon>Bacteroidia</taxon>
        <taxon>Bacteroidales</taxon>
        <taxon>Bacteroidaceae</taxon>
        <taxon>Bacteroides</taxon>
    </lineage>
</organism>
<evidence type="ECO:0000313" key="2">
    <source>
        <dbReference type="Proteomes" id="UP000095576"/>
    </source>
</evidence>
<protein>
    <submittedName>
        <fullName evidence="1">Uncharacterized protein</fullName>
    </submittedName>
</protein>
<reference evidence="1 2" key="1">
    <citation type="submission" date="2015-09" db="EMBL/GenBank/DDBJ databases">
        <authorList>
            <consortium name="Pathogen Informatics"/>
        </authorList>
    </citation>
    <scope>NUCLEOTIDE SEQUENCE [LARGE SCALE GENOMIC DNA]</scope>
    <source>
        <strain evidence="1 2">2789STDY5834899</strain>
    </source>
</reference>
<dbReference type="Proteomes" id="UP000095576">
    <property type="component" value="Unassembled WGS sequence"/>
</dbReference>
<evidence type="ECO:0000313" key="1">
    <source>
        <dbReference type="EMBL" id="CUP94792.1"/>
    </source>
</evidence>